<proteinExistence type="predicted"/>
<dbReference type="GO" id="GO:0042278">
    <property type="term" value="P:purine nucleoside metabolic process"/>
    <property type="evidence" value="ECO:0007669"/>
    <property type="project" value="TreeGrafter"/>
</dbReference>
<name>A0A3B3QRW8_9TELE</name>
<dbReference type="PROSITE" id="PS51154">
    <property type="entry name" value="MACRO"/>
    <property type="match status" value="1"/>
</dbReference>
<evidence type="ECO:0000313" key="3">
    <source>
        <dbReference type="Ensembl" id="ENSPKIP00000009392.1"/>
    </source>
</evidence>
<evidence type="ECO:0000259" key="2">
    <source>
        <dbReference type="PROSITE" id="PS51154"/>
    </source>
</evidence>
<sequence length="427" mass="46708">MSKKKKDWSAEKARLLDLGLEERRKEYKGSHVPLEDILTWTKHERSKANSTLLGGGGVDGCIHKAAGPCLYDECHTLNGCETGNAKITGGYDLPAKYVIHTVGPVARGYVGKAQKELLSQCYQNSLALVKEYDLRSVAFPCISTGIYGFPNEPAAEIALSTVKTWLKKNTEIDRVIFCVFLETDFKIYKEKMTRFFSKDKHEDVDEEGAVDEGKMDTPPSKKYKNKKQGSDEENVEEREQEKGEVEDIQMESQTECADSTFDGDVEMSSQAYDEQEKSPEYSMDNKDVKDKDMTSGKSEEKYPMGGQLKEEGMDCAADTAVQAAMTTESQSSPSADGSKCPSAEMAAAQVVRSLDTDTEGESSGDSQKPVSDSDAPADEGGAHHGQAAAQGEDTSAFKGPPAEPSTQGEESEESEVMQPDRNQSKDP</sequence>
<dbReference type="GeneTree" id="ENSGT00940000157404"/>
<evidence type="ECO:0000256" key="1">
    <source>
        <dbReference type="SAM" id="MobiDB-lite"/>
    </source>
</evidence>
<dbReference type="InterPro" id="IPR043472">
    <property type="entry name" value="Macro_dom-like"/>
</dbReference>
<dbReference type="PANTHER" id="PTHR11106">
    <property type="entry name" value="GANGLIOSIDE INDUCED DIFFERENTIATION ASSOCIATED PROTEIN 2-RELATED"/>
    <property type="match status" value="1"/>
</dbReference>
<dbReference type="Gene3D" id="3.40.220.10">
    <property type="entry name" value="Leucine Aminopeptidase, subunit E, domain 1"/>
    <property type="match status" value="1"/>
</dbReference>
<dbReference type="CDD" id="cd02908">
    <property type="entry name" value="Macro_OAADPr_deacetylase"/>
    <property type="match status" value="1"/>
</dbReference>
<feature type="region of interest" description="Disordered" evidence="1">
    <location>
        <begin position="199"/>
        <end position="427"/>
    </location>
</feature>
<protein>
    <submittedName>
        <fullName evidence="3">Mono-ADP ribosylhydrolase 2</fullName>
    </submittedName>
</protein>
<keyword evidence="4" id="KW-1185">Reference proteome</keyword>
<dbReference type="Proteomes" id="UP000261540">
    <property type="component" value="Unplaced"/>
</dbReference>
<dbReference type="PANTHER" id="PTHR11106:SF104">
    <property type="entry name" value="ADP-RIBOSE GLYCOHYDROLASE MACROD2"/>
    <property type="match status" value="1"/>
</dbReference>
<reference evidence="3" key="1">
    <citation type="submission" date="2025-08" db="UniProtKB">
        <authorList>
            <consortium name="Ensembl"/>
        </authorList>
    </citation>
    <scope>IDENTIFICATION</scope>
</reference>
<reference evidence="3" key="2">
    <citation type="submission" date="2025-09" db="UniProtKB">
        <authorList>
            <consortium name="Ensembl"/>
        </authorList>
    </citation>
    <scope>IDENTIFICATION</scope>
</reference>
<feature type="compositionally biased region" description="Polar residues" evidence="1">
    <location>
        <begin position="324"/>
        <end position="335"/>
    </location>
</feature>
<evidence type="ECO:0000313" key="4">
    <source>
        <dbReference type="Proteomes" id="UP000261540"/>
    </source>
</evidence>
<dbReference type="GO" id="GO:0140291">
    <property type="term" value="P:peptidyl-glutamate ADP-deribosylation"/>
    <property type="evidence" value="ECO:0007669"/>
    <property type="project" value="TreeGrafter"/>
</dbReference>
<dbReference type="AlphaFoldDB" id="A0A3B3QRW8"/>
<feature type="compositionally biased region" description="Basic and acidic residues" evidence="1">
    <location>
        <begin position="274"/>
        <end position="312"/>
    </location>
</feature>
<dbReference type="GO" id="GO:0006974">
    <property type="term" value="P:DNA damage response"/>
    <property type="evidence" value="ECO:0007669"/>
    <property type="project" value="TreeGrafter"/>
</dbReference>
<feature type="compositionally biased region" description="Low complexity" evidence="1">
    <location>
        <begin position="384"/>
        <end position="393"/>
    </location>
</feature>
<dbReference type="InterPro" id="IPR002589">
    <property type="entry name" value="Macro_dom"/>
</dbReference>
<dbReference type="GO" id="GO:0140293">
    <property type="term" value="F:ADP-ribosylglutamate hydrolase activity"/>
    <property type="evidence" value="ECO:0007669"/>
    <property type="project" value="TreeGrafter"/>
</dbReference>
<dbReference type="Pfam" id="PF01661">
    <property type="entry name" value="Macro"/>
    <property type="match status" value="1"/>
</dbReference>
<feature type="domain" description="Macro" evidence="2">
    <location>
        <begin position="1"/>
        <end position="196"/>
    </location>
</feature>
<organism evidence="3 4">
    <name type="scientific">Paramormyrops kingsleyae</name>
    <dbReference type="NCBI Taxonomy" id="1676925"/>
    <lineage>
        <taxon>Eukaryota</taxon>
        <taxon>Metazoa</taxon>
        <taxon>Chordata</taxon>
        <taxon>Craniata</taxon>
        <taxon>Vertebrata</taxon>
        <taxon>Euteleostomi</taxon>
        <taxon>Actinopterygii</taxon>
        <taxon>Neopterygii</taxon>
        <taxon>Teleostei</taxon>
        <taxon>Osteoglossocephala</taxon>
        <taxon>Osteoglossomorpha</taxon>
        <taxon>Osteoglossiformes</taxon>
        <taxon>Mormyridae</taxon>
        <taxon>Paramormyrops</taxon>
    </lineage>
</organism>
<dbReference type="SUPFAM" id="SSF52949">
    <property type="entry name" value="Macro domain-like"/>
    <property type="match status" value="1"/>
</dbReference>
<dbReference type="GO" id="GO:0005654">
    <property type="term" value="C:nucleoplasm"/>
    <property type="evidence" value="ECO:0007669"/>
    <property type="project" value="TreeGrafter"/>
</dbReference>
<accession>A0A3B3QRW8</accession>
<dbReference type="SMART" id="SM00506">
    <property type="entry name" value="A1pp"/>
    <property type="match status" value="1"/>
</dbReference>
<dbReference type="Ensembl" id="ENSPKIT00000033498.1">
    <property type="protein sequence ID" value="ENSPKIP00000009392.1"/>
    <property type="gene ID" value="ENSPKIG00000024518.1"/>
</dbReference>
<dbReference type="STRING" id="1676925.ENSPKIP00000009392"/>